<comment type="caution">
    <text evidence="2">The sequence shown here is derived from an EMBL/GenBank/DDBJ whole genome shotgun (WGS) entry which is preliminary data.</text>
</comment>
<feature type="region of interest" description="Disordered" evidence="1">
    <location>
        <begin position="144"/>
        <end position="163"/>
    </location>
</feature>
<dbReference type="AlphaFoldDB" id="A0A8J4D7Q3"/>
<accession>A0A8J4D7Q3</accession>
<feature type="compositionally biased region" description="Basic and acidic residues" evidence="1">
    <location>
        <begin position="277"/>
        <end position="288"/>
    </location>
</feature>
<organism evidence="2 3">
    <name type="scientific">Volvox reticuliferus</name>
    <dbReference type="NCBI Taxonomy" id="1737510"/>
    <lineage>
        <taxon>Eukaryota</taxon>
        <taxon>Viridiplantae</taxon>
        <taxon>Chlorophyta</taxon>
        <taxon>core chlorophytes</taxon>
        <taxon>Chlorophyceae</taxon>
        <taxon>CS clade</taxon>
        <taxon>Chlamydomonadales</taxon>
        <taxon>Volvocaceae</taxon>
        <taxon>Volvox</taxon>
    </lineage>
</organism>
<evidence type="ECO:0000313" key="3">
    <source>
        <dbReference type="Proteomes" id="UP000722791"/>
    </source>
</evidence>
<feature type="compositionally biased region" description="Low complexity" evidence="1">
    <location>
        <begin position="213"/>
        <end position="230"/>
    </location>
</feature>
<evidence type="ECO:0000256" key="1">
    <source>
        <dbReference type="SAM" id="MobiDB-lite"/>
    </source>
</evidence>
<feature type="non-terminal residue" evidence="2">
    <location>
        <position position="295"/>
    </location>
</feature>
<sequence length="295" mass="30673">MGLCFSCRRRDGHSPGQAATLSEQGPCENASALPVLTSKELLAACAQGQLRVPDSYDRSQVNLRPESGKSCTGVWVSAQRRTAAWSSQAHSVADAALEFADEGPDDDEPKVARRGLSIYKSSAYDHRSLISSFIRSGKVLPGALEDGGSEGSRSGHGRIGNGSVHNGNVIFNGSIRSGSAYCGGSVRNGTVRNGSAFFNGSVPNGVFCSNSSTTTTNNNNNNTSFSPTPNVASTKRGILNTGCDSPYQSGRDYGSPRTGSDDDKTDGIGAEGGGDAGRQDRGGEDPLRLRASASD</sequence>
<dbReference type="EMBL" id="BNCQ01000002">
    <property type="protein sequence ID" value="GIL95408.1"/>
    <property type="molecule type" value="Genomic_DNA"/>
</dbReference>
<name>A0A8J4D7Q3_9CHLO</name>
<gene>
    <name evidence="2" type="ORF">Vretimale_1437</name>
</gene>
<dbReference type="Proteomes" id="UP000722791">
    <property type="component" value="Unassembled WGS sequence"/>
</dbReference>
<feature type="region of interest" description="Disordered" evidence="1">
    <location>
        <begin position="213"/>
        <end position="295"/>
    </location>
</feature>
<reference evidence="2" key="1">
    <citation type="journal article" date="2021" name="Proc. Natl. Acad. Sci. U.S.A.">
        <title>Three genomes in the algal genus Volvox reveal the fate of a haploid sex-determining region after a transition to homothallism.</title>
        <authorList>
            <person name="Yamamoto K."/>
            <person name="Hamaji T."/>
            <person name="Kawai-Toyooka H."/>
            <person name="Matsuzaki R."/>
            <person name="Takahashi F."/>
            <person name="Nishimura Y."/>
            <person name="Kawachi M."/>
            <person name="Noguchi H."/>
            <person name="Minakuchi Y."/>
            <person name="Umen J.G."/>
            <person name="Toyoda A."/>
            <person name="Nozaki H."/>
        </authorList>
    </citation>
    <scope>NUCLEOTIDE SEQUENCE</scope>
    <source>
        <strain evidence="2">NIES-3785</strain>
    </source>
</reference>
<evidence type="ECO:0000313" key="2">
    <source>
        <dbReference type="EMBL" id="GIL95408.1"/>
    </source>
</evidence>
<proteinExistence type="predicted"/>
<protein>
    <submittedName>
        <fullName evidence="2">Uncharacterized protein</fullName>
    </submittedName>
</protein>